<dbReference type="Proteomes" id="UP000763505">
    <property type="component" value="Unassembled WGS sequence"/>
</dbReference>
<sequence length="207" mass="23511">MQLYAIGYAGRDREKTLEHIEELKEIGVPEPKEVPELYHLNPKLLSESDDMYVIGNNSSGEVEVVLVYDESGDISVTVGSDHTDRALETVSIQKSKQLCDKPIATERIPFNDVKDEWDNLVLKSEVLLNGEWVEYQNGLVSNIISFDAIQTYLKEHDVELKNCIVFCGTVPLVDGFKYGDGFRCSLKSNKLDKEISLEYQVKYLKEN</sequence>
<protein>
    <submittedName>
        <fullName evidence="1">DUF2848 domain-containing protein</fullName>
    </submittedName>
</protein>
<proteinExistence type="predicted"/>
<name>A0A921DX52_9STAP</name>
<dbReference type="InterPro" id="IPR036663">
    <property type="entry name" value="Fumarylacetoacetase_C_sf"/>
</dbReference>
<evidence type="ECO:0000313" key="1">
    <source>
        <dbReference type="EMBL" id="HJE19805.1"/>
    </source>
</evidence>
<comment type="caution">
    <text evidence="1">The sequence shown here is derived from an EMBL/GenBank/DDBJ whole genome shotgun (WGS) entry which is preliminary data.</text>
</comment>
<evidence type="ECO:0000313" key="2">
    <source>
        <dbReference type="Proteomes" id="UP000763505"/>
    </source>
</evidence>
<accession>A0A921DX52</accession>
<dbReference type="AlphaFoldDB" id="A0A921DX52"/>
<dbReference type="Pfam" id="PF11010">
    <property type="entry name" value="DUF2848"/>
    <property type="match status" value="1"/>
</dbReference>
<dbReference type="EMBL" id="DYYI01000060">
    <property type="protein sequence ID" value="HJE19805.1"/>
    <property type="molecule type" value="Genomic_DNA"/>
</dbReference>
<dbReference type="SUPFAM" id="SSF56529">
    <property type="entry name" value="FAH"/>
    <property type="match status" value="1"/>
</dbReference>
<dbReference type="GO" id="GO:0003824">
    <property type="term" value="F:catalytic activity"/>
    <property type="evidence" value="ECO:0007669"/>
    <property type="project" value="InterPro"/>
</dbReference>
<dbReference type="InterPro" id="IPR021269">
    <property type="entry name" value="DUF2848"/>
</dbReference>
<reference evidence="1" key="1">
    <citation type="journal article" date="2021" name="PeerJ">
        <title>Extensive microbial diversity within the chicken gut microbiome revealed by metagenomics and culture.</title>
        <authorList>
            <person name="Gilroy R."/>
            <person name="Ravi A."/>
            <person name="Getino M."/>
            <person name="Pursley I."/>
            <person name="Horton D.L."/>
            <person name="Alikhan N.F."/>
            <person name="Baker D."/>
            <person name="Gharbi K."/>
            <person name="Hall N."/>
            <person name="Watson M."/>
            <person name="Adriaenssens E.M."/>
            <person name="Foster-Nyarko E."/>
            <person name="Jarju S."/>
            <person name="Secka A."/>
            <person name="Antonio M."/>
            <person name="Oren A."/>
            <person name="Chaudhuri R.R."/>
            <person name="La Ragione R."/>
            <person name="Hildebrand F."/>
            <person name="Pallen M.J."/>
        </authorList>
    </citation>
    <scope>NUCLEOTIDE SEQUENCE</scope>
    <source>
        <strain evidence="1">6019</strain>
    </source>
</reference>
<reference evidence="1" key="2">
    <citation type="submission" date="2021-09" db="EMBL/GenBank/DDBJ databases">
        <authorList>
            <person name="Gilroy R."/>
        </authorList>
    </citation>
    <scope>NUCLEOTIDE SEQUENCE</scope>
    <source>
        <strain evidence="1">6019</strain>
    </source>
</reference>
<organism evidence="1 2">
    <name type="scientific">Aliicoccus persicus</name>
    <dbReference type="NCBI Taxonomy" id="930138"/>
    <lineage>
        <taxon>Bacteria</taxon>
        <taxon>Bacillati</taxon>
        <taxon>Bacillota</taxon>
        <taxon>Bacilli</taxon>
        <taxon>Bacillales</taxon>
        <taxon>Staphylococcaceae</taxon>
        <taxon>Aliicoccus</taxon>
    </lineage>
</organism>
<gene>
    <name evidence="1" type="ORF">K8V35_05585</name>
</gene>